<evidence type="ECO:0000313" key="2">
    <source>
        <dbReference type="EMBL" id="KAK1285526.1"/>
    </source>
</evidence>
<evidence type="ECO:0000313" key="3">
    <source>
        <dbReference type="Proteomes" id="UP001180020"/>
    </source>
</evidence>
<gene>
    <name evidence="2" type="ORF">QJS10_CPB20g00913</name>
</gene>
<comment type="caution">
    <text evidence="2">The sequence shown here is derived from an EMBL/GenBank/DDBJ whole genome shotgun (WGS) entry which is preliminary data.</text>
</comment>
<accession>A0AAV9CAR2</accession>
<dbReference type="EMBL" id="JAUJYO010000020">
    <property type="protein sequence ID" value="KAK1285526.1"/>
    <property type="molecule type" value="Genomic_DNA"/>
</dbReference>
<feature type="compositionally biased region" description="Basic and acidic residues" evidence="1">
    <location>
        <begin position="193"/>
        <end position="205"/>
    </location>
</feature>
<keyword evidence="3" id="KW-1185">Reference proteome</keyword>
<proteinExistence type="predicted"/>
<sequence length="284" mass="32374">MDEIFKEVGKLVKWGENNALNMEFKSPGREEYGTLVNEYDMLNMFNMHQSSPHIDIFITVEHNVHPTPNDTGLENEEMFGEESDEGFDDPMEAFYNFFDKEGENGSTWHWFMECLHEAFSDVNGYKKVYAMAIIPLPDKTMWDIEDLNYVPLRQSRPPPGRPRKKGIRPQDEVSSQSKVERIHIFFHSSTTRRPPERLRRPDGRARGTGRAIQGSEVQEQHPHMHKGRGHGRGDDDIVAIGRGATGKGPTSIGVADRGDVGAKLLAKELLVELECFHTMQVTQH</sequence>
<name>A0AAV9CAR2_ACOCL</name>
<evidence type="ECO:0000256" key="1">
    <source>
        <dbReference type="SAM" id="MobiDB-lite"/>
    </source>
</evidence>
<reference evidence="2" key="2">
    <citation type="submission" date="2023-06" db="EMBL/GenBank/DDBJ databases">
        <authorList>
            <person name="Ma L."/>
            <person name="Liu K.-W."/>
            <person name="Li Z."/>
            <person name="Hsiao Y.-Y."/>
            <person name="Qi Y."/>
            <person name="Fu T."/>
            <person name="Tang G."/>
            <person name="Zhang D."/>
            <person name="Sun W.-H."/>
            <person name="Liu D.-K."/>
            <person name="Li Y."/>
            <person name="Chen G.-Z."/>
            <person name="Liu X.-D."/>
            <person name="Liao X.-Y."/>
            <person name="Jiang Y.-T."/>
            <person name="Yu X."/>
            <person name="Hao Y."/>
            <person name="Huang J."/>
            <person name="Zhao X.-W."/>
            <person name="Ke S."/>
            <person name="Chen Y.-Y."/>
            <person name="Wu W.-L."/>
            <person name="Hsu J.-L."/>
            <person name="Lin Y.-F."/>
            <person name="Huang M.-D."/>
            <person name="Li C.-Y."/>
            <person name="Huang L."/>
            <person name="Wang Z.-W."/>
            <person name="Zhao X."/>
            <person name="Zhong W.-Y."/>
            <person name="Peng D.-H."/>
            <person name="Ahmad S."/>
            <person name="Lan S."/>
            <person name="Zhang J.-S."/>
            <person name="Tsai W.-C."/>
            <person name="Van De Peer Y."/>
            <person name="Liu Z.-J."/>
        </authorList>
    </citation>
    <scope>NUCLEOTIDE SEQUENCE</scope>
    <source>
        <strain evidence="2">CP</strain>
        <tissue evidence="2">Leaves</tissue>
    </source>
</reference>
<reference evidence="2" key="1">
    <citation type="journal article" date="2023" name="Nat. Commun.">
        <title>Diploid and tetraploid genomes of Acorus and the evolution of monocots.</title>
        <authorList>
            <person name="Ma L."/>
            <person name="Liu K.W."/>
            <person name="Li Z."/>
            <person name="Hsiao Y.Y."/>
            <person name="Qi Y."/>
            <person name="Fu T."/>
            <person name="Tang G.D."/>
            <person name="Zhang D."/>
            <person name="Sun W.H."/>
            <person name="Liu D.K."/>
            <person name="Li Y."/>
            <person name="Chen G.Z."/>
            <person name="Liu X.D."/>
            <person name="Liao X.Y."/>
            <person name="Jiang Y.T."/>
            <person name="Yu X."/>
            <person name="Hao Y."/>
            <person name="Huang J."/>
            <person name="Zhao X.W."/>
            <person name="Ke S."/>
            <person name="Chen Y.Y."/>
            <person name="Wu W.L."/>
            <person name="Hsu J.L."/>
            <person name="Lin Y.F."/>
            <person name="Huang M.D."/>
            <person name="Li C.Y."/>
            <person name="Huang L."/>
            <person name="Wang Z.W."/>
            <person name="Zhao X."/>
            <person name="Zhong W.Y."/>
            <person name="Peng D.H."/>
            <person name="Ahmad S."/>
            <person name="Lan S."/>
            <person name="Zhang J.S."/>
            <person name="Tsai W.C."/>
            <person name="Van de Peer Y."/>
            <person name="Liu Z.J."/>
        </authorList>
    </citation>
    <scope>NUCLEOTIDE SEQUENCE</scope>
    <source>
        <strain evidence="2">CP</strain>
    </source>
</reference>
<feature type="region of interest" description="Disordered" evidence="1">
    <location>
        <begin position="151"/>
        <end position="233"/>
    </location>
</feature>
<dbReference type="Proteomes" id="UP001180020">
    <property type="component" value="Unassembled WGS sequence"/>
</dbReference>
<organism evidence="2 3">
    <name type="scientific">Acorus calamus</name>
    <name type="common">Sweet flag</name>
    <dbReference type="NCBI Taxonomy" id="4465"/>
    <lineage>
        <taxon>Eukaryota</taxon>
        <taxon>Viridiplantae</taxon>
        <taxon>Streptophyta</taxon>
        <taxon>Embryophyta</taxon>
        <taxon>Tracheophyta</taxon>
        <taxon>Spermatophyta</taxon>
        <taxon>Magnoliopsida</taxon>
        <taxon>Liliopsida</taxon>
        <taxon>Acoraceae</taxon>
        <taxon>Acorus</taxon>
    </lineage>
</organism>
<dbReference type="AlphaFoldDB" id="A0AAV9CAR2"/>
<protein>
    <submittedName>
        <fullName evidence="2">Uncharacterized protein</fullName>
    </submittedName>
</protein>